<feature type="compositionally biased region" description="Basic and acidic residues" evidence="5">
    <location>
        <begin position="45"/>
        <end position="56"/>
    </location>
</feature>
<keyword evidence="3 6" id="KW-1133">Transmembrane helix</keyword>
<keyword evidence="2 6" id="KW-0812">Transmembrane</keyword>
<evidence type="ECO:0000256" key="3">
    <source>
        <dbReference type="ARBA" id="ARBA00022989"/>
    </source>
</evidence>
<feature type="transmembrane region" description="Helical" evidence="6">
    <location>
        <begin position="317"/>
        <end position="336"/>
    </location>
</feature>
<sequence length="608" mass="68336">MQSFLDQRRFYKQLETQIVVKHEQSEDVRTHERRYWYRGEGGLGSEDREPDNGEPARRRREHGHRTIISGPTLEPRHSVREHLEREGDVEQADYAPEVQADPYTINTRDTMGGNVDMMVTGVERERTRQAVNGTTNGTANGTTDGVDGASHGDPEKEKIVLVMYEGDTDEMDPHNWTFTCRVACTTLVSLLASLVLWSSTIDTSALTSTRKLYQTSFELQSVPTAMYLIGLGIGGMVTAPVSELFGRNPRIVCRGLAGLFASAPLVCAAAALVDLWSLIERVYAFPYFAIISFLGPTIGPTLGGFINMSPRISWRWVDWITIIMCGVLVTIVFLFLPETYSTVRLSWKAKQLRRLTGDDRYRAPMEFHRYYLSRCLAIALTRPVILCISEPIILIFSGYMAITFIILYTFSAGYVSIFQNFYGLDQGQTGLAFLGITIGIISAGLVVPFSMMLTRRDIYRARARSRTRPEPEFTLYMAMFGAPMIPVGLFWMGWTTYAALPVWVPMASSLVFGFGILCVFVSAYQYVAATFEYHPGSALASIQMFRLSAAGVMAVVADIMYKKLGVHWSLTVLGGIATFFLPVPYLLYTWGHRVRKWSRYIPNTEQSQ</sequence>
<feature type="transmembrane region" description="Helical" evidence="6">
    <location>
        <begin position="567"/>
        <end position="588"/>
    </location>
</feature>
<evidence type="ECO:0000256" key="1">
    <source>
        <dbReference type="ARBA" id="ARBA00004141"/>
    </source>
</evidence>
<evidence type="ECO:0000256" key="6">
    <source>
        <dbReference type="SAM" id="Phobius"/>
    </source>
</evidence>
<feature type="transmembrane region" description="Helical" evidence="6">
    <location>
        <begin position="506"/>
        <end position="527"/>
    </location>
</feature>
<evidence type="ECO:0000313" key="8">
    <source>
        <dbReference type="Proteomes" id="UP001149074"/>
    </source>
</evidence>
<dbReference type="PANTHER" id="PTHR23502">
    <property type="entry name" value="MAJOR FACILITATOR SUPERFAMILY"/>
    <property type="match status" value="1"/>
</dbReference>
<proteinExistence type="predicted"/>
<evidence type="ECO:0000256" key="4">
    <source>
        <dbReference type="ARBA" id="ARBA00023136"/>
    </source>
</evidence>
<dbReference type="SUPFAM" id="SSF103473">
    <property type="entry name" value="MFS general substrate transporter"/>
    <property type="match status" value="1"/>
</dbReference>
<feature type="transmembrane region" description="Helical" evidence="6">
    <location>
        <begin position="225"/>
        <end position="245"/>
    </location>
</feature>
<keyword evidence="4 6" id="KW-0472">Membrane</keyword>
<feature type="transmembrane region" description="Helical" evidence="6">
    <location>
        <begin position="367"/>
        <end position="385"/>
    </location>
</feature>
<keyword evidence="8" id="KW-1185">Reference proteome</keyword>
<dbReference type="Pfam" id="PF07690">
    <property type="entry name" value="MFS_1"/>
    <property type="match status" value="1"/>
</dbReference>
<dbReference type="AlphaFoldDB" id="A0A9W9EP55"/>
<reference evidence="7" key="2">
    <citation type="journal article" date="2023" name="IMA Fungus">
        <title>Comparative genomic study of the Penicillium genus elucidates a diverse pangenome and 15 lateral gene transfer events.</title>
        <authorList>
            <person name="Petersen C."/>
            <person name="Sorensen T."/>
            <person name="Nielsen M.R."/>
            <person name="Sondergaard T.E."/>
            <person name="Sorensen J.L."/>
            <person name="Fitzpatrick D.A."/>
            <person name="Frisvad J.C."/>
            <person name="Nielsen K.L."/>
        </authorList>
    </citation>
    <scope>NUCLEOTIDE SEQUENCE</scope>
    <source>
        <strain evidence="7">IBT 30761</strain>
    </source>
</reference>
<comment type="subcellular location">
    <subcellularLocation>
        <location evidence="1">Membrane</location>
        <topology evidence="1">Multi-pass membrane protein</topology>
    </subcellularLocation>
</comment>
<accession>A0A9W9EP55</accession>
<feature type="transmembrane region" description="Helical" evidence="6">
    <location>
        <begin position="431"/>
        <end position="453"/>
    </location>
</feature>
<dbReference type="GO" id="GO:0022857">
    <property type="term" value="F:transmembrane transporter activity"/>
    <property type="evidence" value="ECO:0007669"/>
    <property type="project" value="InterPro"/>
</dbReference>
<dbReference type="GO" id="GO:0005886">
    <property type="term" value="C:plasma membrane"/>
    <property type="evidence" value="ECO:0007669"/>
    <property type="project" value="UniProtKB-SubCell"/>
</dbReference>
<feature type="compositionally biased region" description="Low complexity" evidence="5">
    <location>
        <begin position="132"/>
        <end position="149"/>
    </location>
</feature>
<protein>
    <recommendedName>
        <fullName evidence="9">Major facilitator superfamily (MFS) profile domain-containing protein</fullName>
    </recommendedName>
</protein>
<comment type="caution">
    <text evidence="7">The sequence shown here is derived from an EMBL/GenBank/DDBJ whole genome shotgun (WGS) entry which is preliminary data.</text>
</comment>
<feature type="region of interest" description="Disordered" evidence="5">
    <location>
        <begin position="39"/>
        <end position="71"/>
    </location>
</feature>
<dbReference type="InterPro" id="IPR036259">
    <property type="entry name" value="MFS_trans_sf"/>
</dbReference>
<feature type="transmembrane region" description="Helical" evidence="6">
    <location>
        <begin position="285"/>
        <end position="305"/>
    </location>
</feature>
<feature type="transmembrane region" description="Helical" evidence="6">
    <location>
        <begin position="473"/>
        <end position="494"/>
    </location>
</feature>
<evidence type="ECO:0000256" key="2">
    <source>
        <dbReference type="ARBA" id="ARBA00022692"/>
    </source>
</evidence>
<dbReference type="RefSeq" id="XP_056470106.1">
    <property type="nucleotide sequence ID" value="XM_056622690.1"/>
</dbReference>
<dbReference type="OrthoDB" id="3936150at2759"/>
<dbReference type="InterPro" id="IPR011701">
    <property type="entry name" value="MFS"/>
</dbReference>
<evidence type="ECO:0000256" key="5">
    <source>
        <dbReference type="SAM" id="MobiDB-lite"/>
    </source>
</evidence>
<dbReference type="Proteomes" id="UP001149074">
    <property type="component" value="Unassembled WGS sequence"/>
</dbReference>
<gene>
    <name evidence="7" type="ORF">N7532_010199</name>
</gene>
<reference evidence="7" key="1">
    <citation type="submission" date="2022-11" db="EMBL/GenBank/DDBJ databases">
        <authorList>
            <person name="Petersen C."/>
        </authorList>
    </citation>
    <scope>NUCLEOTIDE SEQUENCE</scope>
    <source>
        <strain evidence="7">IBT 30761</strain>
    </source>
</reference>
<feature type="transmembrane region" description="Helical" evidence="6">
    <location>
        <begin position="539"/>
        <end position="561"/>
    </location>
</feature>
<dbReference type="EMBL" id="JAPQKI010000010">
    <property type="protein sequence ID" value="KAJ5085428.1"/>
    <property type="molecule type" value="Genomic_DNA"/>
</dbReference>
<feature type="transmembrane region" description="Helical" evidence="6">
    <location>
        <begin position="257"/>
        <end position="279"/>
    </location>
</feature>
<feature type="transmembrane region" description="Helical" evidence="6">
    <location>
        <begin position="392"/>
        <end position="411"/>
    </location>
</feature>
<feature type="region of interest" description="Disordered" evidence="5">
    <location>
        <begin position="132"/>
        <end position="152"/>
    </location>
</feature>
<evidence type="ECO:0000313" key="7">
    <source>
        <dbReference type="EMBL" id="KAJ5085428.1"/>
    </source>
</evidence>
<dbReference type="GeneID" id="81361669"/>
<dbReference type="Gene3D" id="1.20.1250.20">
    <property type="entry name" value="MFS general substrate transporter like domains"/>
    <property type="match status" value="1"/>
</dbReference>
<dbReference type="PANTHER" id="PTHR23502:SF47">
    <property type="entry name" value="MAJOR FACILITATOR SUPERFAMILY (MFS) PROFILE DOMAIN-CONTAINING PROTEIN-RELATED"/>
    <property type="match status" value="1"/>
</dbReference>
<name>A0A9W9EP55_9EURO</name>
<evidence type="ECO:0008006" key="9">
    <source>
        <dbReference type="Google" id="ProtNLM"/>
    </source>
</evidence>
<organism evidence="7 8">
    <name type="scientific">Penicillium argentinense</name>
    <dbReference type="NCBI Taxonomy" id="1131581"/>
    <lineage>
        <taxon>Eukaryota</taxon>
        <taxon>Fungi</taxon>
        <taxon>Dikarya</taxon>
        <taxon>Ascomycota</taxon>
        <taxon>Pezizomycotina</taxon>
        <taxon>Eurotiomycetes</taxon>
        <taxon>Eurotiomycetidae</taxon>
        <taxon>Eurotiales</taxon>
        <taxon>Aspergillaceae</taxon>
        <taxon>Penicillium</taxon>
    </lineage>
</organism>